<dbReference type="AlphaFoldDB" id="A0A410QB86"/>
<dbReference type="RefSeq" id="WP_071140839.1">
    <property type="nucleotide sequence ID" value="NZ_CP035282.1"/>
</dbReference>
<gene>
    <name evidence="2" type="ORF">EQM13_05855</name>
</gene>
<dbReference type="EMBL" id="CP035282">
    <property type="protein sequence ID" value="QAT61144.1"/>
    <property type="molecule type" value="Genomic_DNA"/>
</dbReference>
<keyword evidence="1" id="KW-0732">Signal</keyword>
<evidence type="ECO:0000313" key="3">
    <source>
        <dbReference type="Proteomes" id="UP000287969"/>
    </source>
</evidence>
<feature type="signal peptide" evidence="1">
    <location>
        <begin position="1"/>
        <end position="27"/>
    </location>
</feature>
<evidence type="ECO:0000313" key="2">
    <source>
        <dbReference type="EMBL" id="QAT61144.1"/>
    </source>
</evidence>
<evidence type="ECO:0000256" key="1">
    <source>
        <dbReference type="SAM" id="SignalP"/>
    </source>
</evidence>
<protein>
    <submittedName>
        <fullName evidence="2">Uncharacterized protein</fullName>
    </submittedName>
</protein>
<sequence>MYKNKRKIILTLTVFTLLVVFSSLVFAQDDMKPQVYVEQECVCIPVPGGYDCCMMEYRYDNSGDLISSRTLWCKFTGSYGDC</sequence>
<feature type="chain" id="PRO_5019069050" evidence="1">
    <location>
        <begin position="28"/>
        <end position="82"/>
    </location>
</feature>
<dbReference type="Proteomes" id="UP000287969">
    <property type="component" value="Chromosome"/>
</dbReference>
<reference evidence="3" key="1">
    <citation type="submission" date="2019-01" db="EMBL/GenBank/DDBJ databases">
        <title>Draft genomes of a novel of Sporanaerobacter strains.</title>
        <authorList>
            <person name="Ma S."/>
        </authorList>
    </citation>
    <scope>NUCLEOTIDE SEQUENCE [LARGE SCALE GENOMIC DNA]</scope>
    <source>
        <strain evidence="3">NJN-17</strain>
    </source>
</reference>
<keyword evidence="3" id="KW-1185">Reference proteome</keyword>
<organism evidence="2 3">
    <name type="scientific">Acidilutibacter cellobiosedens</name>
    <dbReference type="NCBI Taxonomy" id="2507161"/>
    <lineage>
        <taxon>Bacteria</taxon>
        <taxon>Bacillati</taxon>
        <taxon>Bacillota</taxon>
        <taxon>Tissierellia</taxon>
        <taxon>Tissierellales</taxon>
        <taxon>Acidilutibacteraceae</taxon>
        <taxon>Acidilutibacter</taxon>
    </lineage>
</organism>
<proteinExistence type="predicted"/>
<accession>A0A410QB86</accession>
<dbReference type="KEGG" id="spoa:EQM13_05855"/>
<name>A0A410QB86_9FIRM</name>